<dbReference type="eggNOG" id="ENOG5031F23">
    <property type="taxonomic scope" value="Bacteria"/>
</dbReference>
<dbReference type="InterPro" id="IPR014919">
    <property type="entry name" value="XisH"/>
</dbReference>
<dbReference type="OrthoDB" id="456752at2"/>
<keyword evidence="2" id="KW-1185">Reference proteome</keyword>
<proteinExistence type="predicted"/>
<dbReference type="EMBL" id="CP003614">
    <property type="protein sequence ID" value="AFZ06207.1"/>
    <property type="molecule type" value="Genomic_DNA"/>
</dbReference>
<evidence type="ECO:0000313" key="1">
    <source>
        <dbReference type="EMBL" id="AFZ06207.1"/>
    </source>
</evidence>
<dbReference type="Proteomes" id="UP000010478">
    <property type="component" value="Chromosome"/>
</dbReference>
<dbReference type="SUPFAM" id="SSF52980">
    <property type="entry name" value="Restriction endonuclease-like"/>
    <property type="match status" value="1"/>
</dbReference>
<dbReference type="CDD" id="cd22366">
    <property type="entry name" value="XisH-like"/>
    <property type="match status" value="1"/>
</dbReference>
<dbReference type="GO" id="GO:0003676">
    <property type="term" value="F:nucleic acid binding"/>
    <property type="evidence" value="ECO:0007669"/>
    <property type="project" value="InterPro"/>
</dbReference>
<dbReference type="InterPro" id="IPR011856">
    <property type="entry name" value="tRNA_endonuc-like_dom_sf"/>
</dbReference>
<dbReference type="InterPro" id="IPR011335">
    <property type="entry name" value="Restrct_endonuc-II-like"/>
</dbReference>
<dbReference type="PATRIC" id="fig|179408.3.peg.2083"/>
<dbReference type="KEGG" id="oni:Osc7112_1714"/>
<evidence type="ECO:0000313" key="2">
    <source>
        <dbReference type="Proteomes" id="UP000010478"/>
    </source>
</evidence>
<dbReference type="STRING" id="179408.Osc7112_1714"/>
<gene>
    <name evidence="1" type="ORF">Osc7112_1714</name>
</gene>
<organism evidence="1 2">
    <name type="scientific">Phormidium nigroviride PCC 7112</name>
    <dbReference type="NCBI Taxonomy" id="179408"/>
    <lineage>
        <taxon>Bacteria</taxon>
        <taxon>Bacillati</taxon>
        <taxon>Cyanobacteriota</taxon>
        <taxon>Cyanophyceae</taxon>
        <taxon>Oscillatoriophycideae</taxon>
        <taxon>Oscillatoriales</taxon>
        <taxon>Oscillatoriaceae</taxon>
        <taxon>Phormidium</taxon>
    </lineage>
</organism>
<dbReference type="Pfam" id="PF08814">
    <property type="entry name" value="XisH"/>
    <property type="match status" value="1"/>
</dbReference>
<accession>K9VFF3</accession>
<dbReference type="AlphaFoldDB" id="K9VFF3"/>
<name>K9VFF3_9CYAN</name>
<sequence length="139" mass="15808">MPAKDLYHNVVKNALIKDGWRITHDPLRLKWGIKDMYVDLGAERILSAEKAGQKIAVEVKSFVGASDMNDLENALGQYLVYRSVIARTEPDRKLYLAITQSVFSELLSEPLGQIIRADYQVCLIVFAEQNEEIVQWEPS</sequence>
<dbReference type="Gene3D" id="3.40.1350.10">
    <property type="match status" value="1"/>
</dbReference>
<reference evidence="1 2" key="1">
    <citation type="submission" date="2012-05" db="EMBL/GenBank/DDBJ databases">
        <title>Finished chromosome of genome of Oscillatoria sp. PCC 7112.</title>
        <authorList>
            <consortium name="US DOE Joint Genome Institute"/>
            <person name="Gugger M."/>
            <person name="Coursin T."/>
            <person name="Rippka R."/>
            <person name="Tandeau De Marsac N."/>
            <person name="Huntemann M."/>
            <person name="Wei C.-L."/>
            <person name="Han J."/>
            <person name="Detter J.C."/>
            <person name="Han C."/>
            <person name="Tapia R."/>
            <person name="Davenport K."/>
            <person name="Daligault H."/>
            <person name="Erkkila T."/>
            <person name="Gu W."/>
            <person name="Munk A.C.C."/>
            <person name="Teshima H."/>
            <person name="Xu Y."/>
            <person name="Chain P."/>
            <person name="Chen A."/>
            <person name="Krypides N."/>
            <person name="Mavromatis K."/>
            <person name="Markowitz V."/>
            <person name="Szeto E."/>
            <person name="Ivanova N."/>
            <person name="Mikhailova N."/>
            <person name="Ovchinnikova G."/>
            <person name="Pagani I."/>
            <person name="Pati A."/>
            <person name="Goodwin L."/>
            <person name="Peters L."/>
            <person name="Pitluck S."/>
            <person name="Woyke T."/>
            <person name="Kerfeld C."/>
        </authorList>
    </citation>
    <scope>NUCLEOTIDE SEQUENCE [LARGE SCALE GENOMIC DNA]</scope>
    <source>
        <strain evidence="1 2">PCC 7112</strain>
    </source>
</reference>
<dbReference type="RefSeq" id="WP_015175525.1">
    <property type="nucleotide sequence ID" value="NC_019729.1"/>
</dbReference>
<dbReference type="HOGENOM" id="CLU_132053_0_0_3"/>
<protein>
    <submittedName>
        <fullName evidence="1">XisH protein</fullName>
    </submittedName>
</protein>